<proteinExistence type="predicted"/>
<feature type="domain" description="Ice-binding protein C-terminal" evidence="2">
    <location>
        <begin position="173"/>
        <end position="198"/>
    </location>
</feature>
<organism evidence="3 4">
    <name type="scientific">Sphingomonas paeninsulae</name>
    <dbReference type="NCBI Taxonomy" id="2319844"/>
    <lineage>
        <taxon>Bacteria</taxon>
        <taxon>Pseudomonadati</taxon>
        <taxon>Pseudomonadota</taxon>
        <taxon>Alphaproteobacteria</taxon>
        <taxon>Sphingomonadales</taxon>
        <taxon>Sphingomonadaceae</taxon>
        <taxon>Sphingomonas</taxon>
    </lineage>
</organism>
<feature type="signal peptide" evidence="1">
    <location>
        <begin position="1"/>
        <end position="20"/>
    </location>
</feature>
<dbReference type="Gene3D" id="2.60.120.380">
    <property type="match status" value="1"/>
</dbReference>
<dbReference type="AlphaFoldDB" id="A0A494TL91"/>
<protein>
    <submittedName>
        <fullName evidence="3">PEP-CTERM sorting domain-containing protein</fullName>
    </submittedName>
</protein>
<evidence type="ECO:0000259" key="2">
    <source>
        <dbReference type="Pfam" id="PF07589"/>
    </source>
</evidence>
<reference evidence="3 4" key="1">
    <citation type="submission" date="2018-09" db="EMBL/GenBank/DDBJ databases">
        <title>Sphingomonas peninsula sp. nov., isolated from fildes peninsula, Antarctic soil.</title>
        <authorList>
            <person name="Yingchao G."/>
        </authorList>
    </citation>
    <scope>NUCLEOTIDE SEQUENCE [LARGE SCALE GENOMIC DNA]</scope>
    <source>
        <strain evidence="3 4">YZ-8</strain>
    </source>
</reference>
<dbReference type="Pfam" id="PF07589">
    <property type="entry name" value="PEP-CTERM"/>
    <property type="match status" value="1"/>
</dbReference>
<feature type="chain" id="PRO_5019733959" evidence="1">
    <location>
        <begin position="21"/>
        <end position="206"/>
    </location>
</feature>
<dbReference type="InterPro" id="IPR013424">
    <property type="entry name" value="Ice-binding_C"/>
</dbReference>
<gene>
    <name evidence="3" type="ORF">D3Y57_06160</name>
</gene>
<accession>A0A494TL91</accession>
<dbReference type="Proteomes" id="UP000276254">
    <property type="component" value="Chromosome"/>
</dbReference>
<dbReference type="NCBIfam" id="TIGR02595">
    <property type="entry name" value="PEP_CTERM"/>
    <property type="match status" value="1"/>
</dbReference>
<dbReference type="NCBIfam" id="NF035944">
    <property type="entry name" value="PEPxxWA-CTERM"/>
    <property type="match status" value="1"/>
</dbReference>
<evidence type="ECO:0000313" key="3">
    <source>
        <dbReference type="EMBL" id="AYJ87793.1"/>
    </source>
</evidence>
<keyword evidence="4" id="KW-1185">Reference proteome</keyword>
<keyword evidence="1" id="KW-0732">Signal</keyword>
<name>A0A494TL91_SPHPE</name>
<sequence length="206" mass="20929">MKFRYALLLLAATAATPALAADFSFTGAFTNPNDVQTFTFAVGSPSTVTLRTWSYAGGTNAAGAAIPEGGFDPILALFDSTGAKIGENDDGGSNVAADSVTGAHYDTFFSSALGVGDYTVSIQAYSNFAVGPNLSDGFQDSGNFNGRNTDWAFDLLNVGEATQTGGGTGAVGAAPEPATWAMMIGGFGVAGGTLRRRRATPALAKV</sequence>
<dbReference type="OrthoDB" id="5573651at2"/>
<evidence type="ECO:0000313" key="4">
    <source>
        <dbReference type="Proteomes" id="UP000276254"/>
    </source>
</evidence>
<dbReference type="EMBL" id="CP032829">
    <property type="protein sequence ID" value="AYJ87793.1"/>
    <property type="molecule type" value="Genomic_DNA"/>
</dbReference>
<dbReference type="NCBIfam" id="NF038127">
    <property type="entry name" value="FDP_fam"/>
    <property type="match status" value="1"/>
</dbReference>
<dbReference type="KEGG" id="spha:D3Y57_06160"/>
<evidence type="ECO:0000256" key="1">
    <source>
        <dbReference type="SAM" id="SignalP"/>
    </source>
</evidence>